<dbReference type="Pfam" id="PF11987">
    <property type="entry name" value="IF-2"/>
    <property type="match status" value="1"/>
</dbReference>
<dbReference type="FunFam" id="3.40.50.10050:FF:000001">
    <property type="entry name" value="Translation initiation factor IF-2"/>
    <property type="match status" value="1"/>
</dbReference>
<feature type="compositionally biased region" description="Low complexity" evidence="13">
    <location>
        <begin position="291"/>
        <end position="300"/>
    </location>
</feature>
<dbReference type="Pfam" id="PF22042">
    <property type="entry name" value="EF-G_D2"/>
    <property type="match status" value="1"/>
</dbReference>
<evidence type="ECO:0000256" key="6">
    <source>
        <dbReference type="ARBA" id="ARBA00022741"/>
    </source>
</evidence>
<evidence type="ECO:0000313" key="15">
    <source>
        <dbReference type="EMBL" id="RWY52467.1"/>
    </source>
</evidence>
<evidence type="ECO:0000256" key="10">
    <source>
        <dbReference type="HAMAP-Rule" id="MF_00100"/>
    </source>
</evidence>
<dbReference type="Gene3D" id="2.40.30.10">
    <property type="entry name" value="Translation factors"/>
    <property type="match status" value="2"/>
</dbReference>
<dbReference type="InterPro" id="IPR000795">
    <property type="entry name" value="T_Tr_GTP-bd_dom"/>
</dbReference>
<keyword evidence="8 10" id="KW-0342">GTP-binding</keyword>
<dbReference type="FunFam" id="2.40.30.10:FF:000008">
    <property type="entry name" value="Translation initiation factor IF-2"/>
    <property type="match status" value="1"/>
</dbReference>
<dbReference type="InterPro" id="IPR009000">
    <property type="entry name" value="Transl_B-barrel_sf"/>
</dbReference>
<evidence type="ECO:0000256" key="12">
    <source>
        <dbReference type="RuleBase" id="RU000645"/>
    </source>
</evidence>
<keyword evidence="7 10" id="KW-0648">Protein biosynthesis</keyword>
<dbReference type="InterPro" id="IPR053905">
    <property type="entry name" value="EF-G-like_DII"/>
</dbReference>
<dbReference type="EMBL" id="SBIW01000004">
    <property type="protein sequence ID" value="RWY52467.1"/>
    <property type="molecule type" value="Genomic_DNA"/>
</dbReference>
<comment type="caution">
    <text evidence="10">Lacks conserved residue(s) required for the propagation of feature annotation.</text>
</comment>
<evidence type="ECO:0000256" key="2">
    <source>
        <dbReference type="ARBA" id="ARBA00007733"/>
    </source>
</evidence>
<dbReference type="SUPFAM" id="SSF50447">
    <property type="entry name" value="Translation proteins"/>
    <property type="match status" value="2"/>
</dbReference>
<dbReference type="GO" id="GO:0003743">
    <property type="term" value="F:translation initiation factor activity"/>
    <property type="evidence" value="ECO:0007669"/>
    <property type="project" value="UniProtKB-UniRule"/>
</dbReference>
<feature type="region of interest" description="Disordered" evidence="13">
    <location>
        <begin position="71"/>
        <end position="136"/>
    </location>
</feature>
<dbReference type="PROSITE" id="PS51722">
    <property type="entry name" value="G_TR_2"/>
    <property type="match status" value="1"/>
</dbReference>
<dbReference type="Gene3D" id="3.40.50.300">
    <property type="entry name" value="P-loop containing nucleotide triphosphate hydrolases"/>
    <property type="match status" value="1"/>
</dbReference>
<dbReference type="CDD" id="cd01887">
    <property type="entry name" value="IF2_eIF5B"/>
    <property type="match status" value="1"/>
</dbReference>
<dbReference type="Pfam" id="PF03144">
    <property type="entry name" value="GTP_EFTU_D2"/>
    <property type="match status" value="1"/>
</dbReference>
<dbReference type="AlphaFoldDB" id="A0A3S3URA4"/>
<gene>
    <name evidence="10" type="primary">infB</name>
    <name evidence="15" type="ORF">EPL05_11215</name>
</gene>
<keyword evidence="5 10" id="KW-0396">Initiation factor</keyword>
<dbReference type="CDD" id="cd03702">
    <property type="entry name" value="IF2_mtIF2_II"/>
    <property type="match status" value="1"/>
</dbReference>
<reference evidence="15 16" key="1">
    <citation type="submission" date="2019-01" db="EMBL/GenBank/DDBJ databases">
        <title>Mucilaginibacter antarcticum sp. nov., isolated from antarctic soil.</title>
        <authorList>
            <person name="Yan Y.-Q."/>
            <person name="Du Z.-J."/>
        </authorList>
    </citation>
    <scope>NUCLEOTIDE SEQUENCE [LARGE SCALE GENOMIC DNA]</scope>
    <source>
        <strain evidence="15 16">F01003</strain>
    </source>
</reference>
<dbReference type="Pfam" id="PF00009">
    <property type="entry name" value="GTP_EFTU"/>
    <property type="match status" value="1"/>
</dbReference>
<dbReference type="Gene3D" id="3.40.50.10050">
    <property type="entry name" value="Translation initiation factor IF- 2, domain 3"/>
    <property type="match status" value="1"/>
</dbReference>
<feature type="region of interest" description="Disordered" evidence="13">
    <location>
        <begin position="262"/>
        <end position="379"/>
    </location>
</feature>
<sequence length="1011" mass="108233">MSEDKSIKLIKAVKELNIGMGTLVDFLATKGYKVEKHPMAKLDNDMYTTLLKEFAVDKIIKEEAKQISIGKIRKEEPGQAPEKPVETRRSRDFENEEILIKNTGHFSSAPAEKPKPAEPAQPKVEDRSNTGLPGVTVVGKIDLNNLGAKPAEAPKAPEPVKEAVVAPVAEAPKVEAPKAPEPVKEVAAPVAEAPKAPEPVKEVVAPVAEAPKVETPKAPEPVKEVVVAPVADTPVPAAPAPVLAEAPPAPIVAEEGDDVIRASAERLSGPKIIGKIQLPVSNTPKRGGPVASSSNAAGNAADHKRKRKRKDAQGGGQGGNSAGQQAPPSGPINPNRPDFRNRPSGPPGGGAGNRPDFRGGGRNAPPSSGPKEEPTEKDIQDQIKATLARLSGAGKSGKFAQRAKFRRQKRDDVAATAEELAMEQDAQSKVIKVTEFVTANELALMMDVSVTQIISTCMSLGMFVSINQRLDAETLSIVADEFGFQVEFVKPQDEEANLDTPDNPDQLIPRAPIVTIMGHVDHGKTSLLDFIRKTNVIGGEAGGITQHIGAYEVTLPDDKKITFLDTPGHEAFTAMRARGAQVTDIVIIVIAADDSVMPQTREAINHAQAAGAPIIFAFNKIDRPGANSDKVREQLSAMNILVEEWGGKYQTQEISAKTGLNIELLLEKVLLEAELLELTANPNKRAVGTVIESALDKGRGIVTTVLVQAGRLKVGDPILAGCYSGRVKALTNERGQRVDSAGPSTPVQVLGMQGAPTAGDKFNALESEVEAREIANKRLQLQREQGLRTQKHITLDEIGRRLAVGNFKELNIIVKGDVDGSIEALSDSLLKLSTEQIQVNIISKAVGQISESDVLLASASDAIIIGFQVRPSGGARKLAEAEQIDIRLYSIIYDAINEIKAAMEGMLAPTFEEKIVANVEIRDVFKISKVGTIAGCMVLDGKISRNSKIRIVRDGVVIHTGELASLKRFKDDVKEVATNYECGLNIANYNNIEVGDIVEAYENVEVKRKLA</sequence>
<dbReference type="OrthoDB" id="9811804at2"/>
<name>A0A3S3URA4_9SPHI</name>
<comment type="similarity">
    <text evidence="2 10 11">Belongs to the TRAFAC class translation factor GTPase superfamily. Classic translation factor GTPase family. IF-2 subfamily.</text>
</comment>
<evidence type="ECO:0000256" key="4">
    <source>
        <dbReference type="ARBA" id="ARBA00022490"/>
    </source>
</evidence>
<evidence type="ECO:0000256" key="13">
    <source>
        <dbReference type="SAM" id="MobiDB-lite"/>
    </source>
</evidence>
<dbReference type="PANTHER" id="PTHR43381:SF5">
    <property type="entry name" value="TR-TYPE G DOMAIN-CONTAINING PROTEIN"/>
    <property type="match status" value="1"/>
</dbReference>
<dbReference type="InterPro" id="IPR044145">
    <property type="entry name" value="IF2_II"/>
</dbReference>
<evidence type="ECO:0000259" key="14">
    <source>
        <dbReference type="PROSITE" id="PS51722"/>
    </source>
</evidence>
<comment type="subcellular location">
    <subcellularLocation>
        <location evidence="1 10 12">Cytoplasm</location>
    </subcellularLocation>
</comment>
<dbReference type="Proteomes" id="UP000286701">
    <property type="component" value="Unassembled WGS sequence"/>
</dbReference>
<keyword evidence="4 10" id="KW-0963">Cytoplasm</keyword>
<dbReference type="NCBIfam" id="TIGR00487">
    <property type="entry name" value="IF-2"/>
    <property type="match status" value="1"/>
</dbReference>
<dbReference type="GO" id="GO:0005525">
    <property type="term" value="F:GTP binding"/>
    <property type="evidence" value="ECO:0007669"/>
    <property type="project" value="UniProtKB-KW"/>
</dbReference>
<dbReference type="CDD" id="cd03692">
    <property type="entry name" value="mtIF2_IVc"/>
    <property type="match status" value="1"/>
</dbReference>
<evidence type="ECO:0000313" key="16">
    <source>
        <dbReference type="Proteomes" id="UP000286701"/>
    </source>
</evidence>
<comment type="function">
    <text evidence="9 10 11">One of the essential components for the initiation of protein synthesis. Protects formylmethionyl-tRNA from spontaneous hydrolysis and promotes its binding to the 30S ribosomal subunits. Also involved in the hydrolysis of GTP during the formation of the 70S ribosomal complex.</text>
</comment>
<evidence type="ECO:0000256" key="5">
    <source>
        <dbReference type="ARBA" id="ARBA00022540"/>
    </source>
</evidence>
<dbReference type="InterPro" id="IPR000178">
    <property type="entry name" value="TF_IF2_bacterial-like"/>
</dbReference>
<proteinExistence type="inferred from homology"/>
<keyword evidence="16" id="KW-1185">Reference proteome</keyword>
<dbReference type="GO" id="GO:0005737">
    <property type="term" value="C:cytoplasm"/>
    <property type="evidence" value="ECO:0007669"/>
    <property type="project" value="UniProtKB-SubCell"/>
</dbReference>
<evidence type="ECO:0000256" key="7">
    <source>
        <dbReference type="ARBA" id="ARBA00022917"/>
    </source>
</evidence>
<feature type="binding site" evidence="10">
    <location>
        <begin position="565"/>
        <end position="569"/>
    </location>
    <ligand>
        <name>GTP</name>
        <dbReference type="ChEBI" id="CHEBI:37565"/>
    </ligand>
</feature>
<accession>A0A3S3URA4</accession>
<dbReference type="SUPFAM" id="SSF52156">
    <property type="entry name" value="Initiation factor IF2/eIF5b, domain 3"/>
    <property type="match status" value="1"/>
</dbReference>
<evidence type="ECO:0000256" key="9">
    <source>
        <dbReference type="ARBA" id="ARBA00025162"/>
    </source>
</evidence>
<feature type="compositionally biased region" description="Basic and acidic residues" evidence="13">
    <location>
        <begin position="370"/>
        <end position="379"/>
    </location>
</feature>
<keyword evidence="6 10" id="KW-0547">Nucleotide-binding</keyword>
<dbReference type="RefSeq" id="WP_128534053.1">
    <property type="nucleotide sequence ID" value="NZ_SBIW01000004.1"/>
</dbReference>
<dbReference type="Pfam" id="PF04760">
    <property type="entry name" value="IF2_N"/>
    <property type="match status" value="1"/>
</dbReference>
<comment type="caution">
    <text evidence="15">The sequence shown here is derived from an EMBL/GenBank/DDBJ whole genome shotgun (WGS) entry which is preliminary data.</text>
</comment>
<dbReference type="SUPFAM" id="SSF52540">
    <property type="entry name" value="P-loop containing nucleoside triphosphate hydrolases"/>
    <property type="match status" value="1"/>
</dbReference>
<dbReference type="InterPro" id="IPR004161">
    <property type="entry name" value="EFTu-like_2"/>
</dbReference>
<evidence type="ECO:0000256" key="3">
    <source>
        <dbReference type="ARBA" id="ARBA00020675"/>
    </source>
</evidence>
<dbReference type="GO" id="GO:0003924">
    <property type="term" value="F:GTPase activity"/>
    <property type="evidence" value="ECO:0007669"/>
    <property type="project" value="UniProtKB-UniRule"/>
</dbReference>
<dbReference type="InterPro" id="IPR005225">
    <property type="entry name" value="Small_GTP-bd"/>
</dbReference>
<dbReference type="InterPro" id="IPR036925">
    <property type="entry name" value="TIF_IF2_dom3_sf"/>
</dbReference>
<dbReference type="InterPro" id="IPR015760">
    <property type="entry name" value="TIF_IF2"/>
</dbReference>
<dbReference type="HAMAP" id="MF_00100_B">
    <property type="entry name" value="IF_2_B"/>
    <property type="match status" value="1"/>
</dbReference>
<dbReference type="PANTHER" id="PTHR43381">
    <property type="entry name" value="TRANSLATION INITIATION FACTOR IF-2-RELATED"/>
    <property type="match status" value="1"/>
</dbReference>
<dbReference type="InterPro" id="IPR027417">
    <property type="entry name" value="P-loop_NTPase"/>
</dbReference>
<dbReference type="NCBIfam" id="TIGR00231">
    <property type="entry name" value="small_GTP"/>
    <property type="match status" value="1"/>
</dbReference>
<dbReference type="InterPro" id="IPR023115">
    <property type="entry name" value="TIF_IF2_dom3"/>
</dbReference>
<feature type="domain" description="Tr-type G" evidence="14">
    <location>
        <begin position="509"/>
        <end position="679"/>
    </location>
</feature>
<feature type="compositionally biased region" description="Gly residues" evidence="13">
    <location>
        <begin position="347"/>
        <end position="362"/>
    </location>
</feature>
<evidence type="ECO:0000256" key="11">
    <source>
        <dbReference type="RuleBase" id="RU000644"/>
    </source>
</evidence>
<dbReference type="FunFam" id="2.40.30.10:FF:000054">
    <property type="entry name" value="Translation initiation factor IF-2"/>
    <property type="match status" value="1"/>
</dbReference>
<protein>
    <recommendedName>
        <fullName evidence="3 10">Translation initiation factor IF-2</fullName>
    </recommendedName>
</protein>
<dbReference type="PROSITE" id="PS01176">
    <property type="entry name" value="IF2"/>
    <property type="match status" value="1"/>
</dbReference>
<feature type="binding site" evidence="10">
    <location>
        <begin position="518"/>
        <end position="525"/>
    </location>
    <ligand>
        <name>GTP</name>
        <dbReference type="ChEBI" id="CHEBI:37565"/>
    </ligand>
</feature>
<feature type="binding site" evidence="10">
    <location>
        <begin position="619"/>
        <end position="622"/>
    </location>
    <ligand>
        <name>GTP</name>
        <dbReference type="ChEBI" id="CHEBI:37565"/>
    </ligand>
</feature>
<dbReference type="InterPro" id="IPR006847">
    <property type="entry name" value="IF2_N"/>
</dbReference>
<dbReference type="FunFam" id="3.40.50.300:FF:000019">
    <property type="entry name" value="Translation initiation factor IF-2"/>
    <property type="match status" value="1"/>
</dbReference>
<evidence type="ECO:0000256" key="1">
    <source>
        <dbReference type="ARBA" id="ARBA00004496"/>
    </source>
</evidence>
<evidence type="ECO:0000256" key="8">
    <source>
        <dbReference type="ARBA" id="ARBA00023134"/>
    </source>
</evidence>
<feature type="compositionally biased region" description="Basic and acidic residues" evidence="13">
    <location>
        <begin position="72"/>
        <end position="93"/>
    </location>
</feature>
<organism evidence="15 16">
    <name type="scientific">Mucilaginibacter gilvus</name>
    <dbReference type="NCBI Taxonomy" id="2305909"/>
    <lineage>
        <taxon>Bacteria</taxon>
        <taxon>Pseudomonadati</taxon>
        <taxon>Bacteroidota</taxon>
        <taxon>Sphingobacteriia</taxon>
        <taxon>Sphingobacteriales</taxon>
        <taxon>Sphingobacteriaceae</taxon>
        <taxon>Mucilaginibacter</taxon>
    </lineage>
</organism>